<dbReference type="RefSeq" id="XP_014566498.1">
    <property type="nucleotide sequence ID" value="XM_014711012.1"/>
</dbReference>
<comment type="caution">
    <text evidence="2">The sequence shown here is derived from an EMBL/GenBank/DDBJ whole genome shotgun (WGS) entry which is preliminary data.</text>
</comment>
<dbReference type="HOGENOM" id="CLU_1938671_0_0_1"/>
<evidence type="ECO:0000313" key="3">
    <source>
        <dbReference type="Proteomes" id="UP000009131"/>
    </source>
</evidence>
<name>G7DSN9_MIXOS</name>
<feature type="region of interest" description="Disordered" evidence="1">
    <location>
        <begin position="21"/>
        <end position="44"/>
    </location>
</feature>
<accession>G7DSN9</accession>
<dbReference type="Proteomes" id="UP000009131">
    <property type="component" value="Unassembled WGS sequence"/>
</dbReference>
<keyword evidence="3" id="KW-1185">Reference proteome</keyword>
<proteinExistence type="predicted"/>
<organism evidence="2 3">
    <name type="scientific">Mixia osmundae (strain CBS 9802 / IAM 14324 / JCM 22182 / KY 12970)</name>
    <dbReference type="NCBI Taxonomy" id="764103"/>
    <lineage>
        <taxon>Eukaryota</taxon>
        <taxon>Fungi</taxon>
        <taxon>Dikarya</taxon>
        <taxon>Basidiomycota</taxon>
        <taxon>Pucciniomycotina</taxon>
        <taxon>Mixiomycetes</taxon>
        <taxon>Mixiales</taxon>
        <taxon>Mixiaceae</taxon>
        <taxon>Mixia</taxon>
    </lineage>
</organism>
<dbReference type="AlphaFoldDB" id="G7DSN9"/>
<reference evidence="2 3" key="2">
    <citation type="journal article" date="2012" name="Open Biol.">
        <title>Characteristics of nucleosomes and linker DNA regions on the genome of the basidiomycete Mixia osmundae revealed by mono- and dinucleosome mapping.</title>
        <authorList>
            <person name="Nishida H."/>
            <person name="Kondo S."/>
            <person name="Matsumoto T."/>
            <person name="Suzuki Y."/>
            <person name="Yoshikawa H."/>
            <person name="Taylor T.D."/>
            <person name="Sugiyama J."/>
        </authorList>
    </citation>
    <scope>NUCLEOTIDE SEQUENCE [LARGE SCALE GENOMIC DNA]</scope>
    <source>
        <strain evidence="3">CBS 9802 / IAM 14324 / JCM 22182 / KY 12970</strain>
    </source>
</reference>
<protein>
    <submittedName>
        <fullName evidence="2">Uncharacterized protein</fullName>
    </submittedName>
</protein>
<dbReference type="InParanoid" id="G7DSN9"/>
<reference evidence="2 3" key="1">
    <citation type="journal article" date="2011" name="J. Gen. Appl. Microbiol.">
        <title>Draft genome sequencing of the enigmatic basidiomycete Mixia osmundae.</title>
        <authorList>
            <person name="Nishida H."/>
            <person name="Nagatsuka Y."/>
            <person name="Sugiyama J."/>
        </authorList>
    </citation>
    <scope>NUCLEOTIDE SEQUENCE [LARGE SCALE GENOMIC DNA]</scope>
    <source>
        <strain evidence="3">CBS 9802 / IAM 14324 / JCM 22182 / KY 12970</strain>
    </source>
</reference>
<sequence length="130" mass="14652">MLFREAMTSASRAMLQIAQARDNGSRSGQHGPAIKRAMPSNQLNVSECTQPVQSSSRYVNVARLTDIYRLTTSRLVSFAPRQIIMIERSDLEHENCWHVSKTVYAQRVADSDAMFGTDFAGLRKHGMHRP</sequence>
<dbReference type="EMBL" id="BABT02000007">
    <property type="protein sequence ID" value="GAA93599.1"/>
    <property type="molecule type" value="Genomic_DNA"/>
</dbReference>
<gene>
    <name evidence="2" type="primary">Mo00243</name>
    <name evidence="2" type="ORF">E5Q_00243</name>
</gene>
<evidence type="ECO:0000313" key="2">
    <source>
        <dbReference type="EMBL" id="GAA93599.1"/>
    </source>
</evidence>
<evidence type="ECO:0000256" key="1">
    <source>
        <dbReference type="SAM" id="MobiDB-lite"/>
    </source>
</evidence>